<sequence>MAKYHAKIYAYLRAEIFHTFTGVVYCCVQIC</sequence>
<proteinExistence type="predicted"/>
<name>A0A2P2P1A8_RHIMU</name>
<protein>
    <submittedName>
        <fullName evidence="1">Uncharacterized protein</fullName>
    </submittedName>
</protein>
<accession>A0A2P2P1A8</accession>
<organism evidence="1">
    <name type="scientific">Rhizophora mucronata</name>
    <name type="common">Asiatic mangrove</name>
    <dbReference type="NCBI Taxonomy" id="61149"/>
    <lineage>
        <taxon>Eukaryota</taxon>
        <taxon>Viridiplantae</taxon>
        <taxon>Streptophyta</taxon>
        <taxon>Embryophyta</taxon>
        <taxon>Tracheophyta</taxon>
        <taxon>Spermatophyta</taxon>
        <taxon>Magnoliopsida</taxon>
        <taxon>eudicotyledons</taxon>
        <taxon>Gunneridae</taxon>
        <taxon>Pentapetalae</taxon>
        <taxon>rosids</taxon>
        <taxon>fabids</taxon>
        <taxon>Malpighiales</taxon>
        <taxon>Rhizophoraceae</taxon>
        <taxon>Rhizophora</taxon>
    </lineage>
</organism>
<reference evidence="1" key="1">
    <citation type="submission" date="2018-02" db="EMBL/GenBank/DDBJ databases">
        <title>Rhizophora mucronata_Transcriptome.</title>
        <authorList>
            <person name="Meera S.P."/>
            <person name="Sreeshan A."/>
            <person name="Augustine A."/>
        </authorList>
    </citation>
    <scope>NUCLEOTIDE SEQUENCE</scope>
    <source>
        <tissue evidence="1">Leaf</tissue>
    </source>
</reference>
<dbReference type="AlphaFoldDB" id="A0A2P2P1A8"/>
<dbReference type="EMBL" id="GGEC01067959">
    <property type="protein sequence ID" value="MBX48443.1"/>
    <property type="molecule type" value="Transcribed_RNA"/>
</dbReference>
<evidence type="ECO:0000313" key="1">
    <source>
        <dbReference type="EMBL" id="MBX48443.1"/>
    </source>
</evidence>